<dbReference type="KEGG" id="psco:LY89DRAFT_786273"/>
<keyword evidence="3" id="KW-1185">Reference proteome</keyword>
<feature type="region of interest" description="Disordered" evidence="1">
    <location>
        <begin position="207"/>
        <end position="284"/>
    </location>
</feature>
<dbReference type="InParanoid" id="A0A194WVZ6"/>
<protein>
    <submittedName>
        <fullName evidence="2">Uncharacterized protein</fullName>
    </submittedName>
</protein>
<gene>
    <name evidence="2" type="ORF">LY89DRAFT_786273</name>
</gene>
<name>A0A194WVZ6_MOLSC</name>
<organism evidence="2 3">
    <name type="scientific">Mollisia scopiformis</name>
    <name type="common">Conifer needle endophyte fungus</name>
    <name type="synonym">Phialocephala scopiformis</name>
    <dbReference type="NCBI Taxonomy" id="149040"/>
    <lineage>
        <taxon>Eukaryota</taxon>
        <taxon>Fungi</taxon>
        <taxon>Dikarya</taxon>
        <taxon>Ascomycota</taxon>
        <taxon>Pezizomycotina</taxon>
        <taxon>Leotiomycetes</taxon>
        <taxon>Helotiales</taxon>
        <taxon>Mollisiaceae</taxon>
        <taxon>Mollisia</taxon>
    </lineage>
</organism>
<dbReference type="RefSeq" id="XP_018066493.1">
    <property type="nucleotide sequence ID" value="XM_018222966.1"/>
</dbReference>
<feature type="compositionally biased region" description="Polar residues" evidence="1">
    <location>
        <begin position="215"/>
        <end position="236"/>
    </location>
</feature>
<dbReference type="AlphaFoldDB" id="A0A194WVZ6"/>
<evidence type="ECO:0000313" key="2">
    <source>
        <dbReference type="EMBL" id="KUJ12138.1"/>
    </source>
</evidence>
<feature type="region of interest" description="Disordered" evidence="1">
    <location>
        <begin position="1"/>
        <end position="110"/>
    </location>
</feature>
<dbReference type="GeneID" id="28832692"/>
<proteinExistence type="predicted"/>
<dbReference type="Proteomes" id="UP000070700">
    <property type="component" value="Unassembled WGS sequence"/>
</dbReference>
<evidence type="ECO:0000256" key="1">
    <source>
        <dbReference type="SAM" id="MobiDB-lite"/>
    </source>
</evidence>
<feature type="compositionally biased region" description="Low complexity" evidence="1">
    <location>
        <begin position="24"/>
        <end position="41"/>
    </location>
</feature>
<accession>A0A194WVZ6</accession>
<dbReference type="OrthoDB" id="5279705at2759"/>
<reference evidence="2 3" key="1">
    <citation type="submission" date="2015-10" db="EMBL/GenBank/DDBJ databases">
        <title>Full genome of DAOMC 229536 Phialocephala scopiformis, a fungal endophyte of spruce producing the potent anti-insectan compound rugulosin.</title>
        <authorList>
            <consortium name="DOE Joint Genome Institute"/>
            <person name="Walker A.K."/>
            <person name="Frasz S.L."/>
            <person name="Seifert K.A."/>
            <person name="Miller J.D."/>
            <person name="Mondo S.J."/>
            <person name="Labutti K."/>
            <person name="Lipzen A."/>
            <person name="Dockter R."/>
            <person name="Kennedy M."/>
            <person name="Grigoriev I.V."/>
            <person name="Spatafora J.W."/>
        </authorList>
    </citation>
    <scope>NUCLEOTIDE SEQUENCE [LARGE SCALE GENOMIC DNA]</scope>
    <source>
        <strain evidence="2 3">CBS 120377</strain>
    </source>
</reference>
<sequence length="284" mass="32202">MFSTLPRLRDTNNQSHYYTPHVPSPLSSSPLRNSPSPLSPRDANVPSRAADTIMSSPTKPSRMKTESHISSTTPSPNALPSPPPSRKESSFSKRTTKVNPLIHGRASADEGRETRRKLFLKNVREASEEKRWKNRGGDEEIMRCIWVAEQRRLEERMRKEVMGIEADVEEEELSIDEVMADEVALNEEQELEALLGYLDHGTGNQALDEPMLPQHNMNAPMWSNSNDQKPANSASQDHVRSDTPYGSDDEYDDIFMDVIHEEERMSSQQQSSGYPQDQDMMDMS</sequence>
<dbReference type="EMBL" id="KQ947425">
    <property type="protein sequence ID" value="KUJ12138.1"/>
    <property type="molecule type" value="Genomic_DNA"/>
</dbReference>
<evidence type="ECO:0000313" key="3">
    <source>
        <dbReference type="Proteomes" id="UP000070700"/>
    </source>
</evidence>